<dbReference type="InterPro" id="IPR011990">
    <property type="entry name" value="TPR-like_helical_dom_sf"/>
</dbReference>
<dbReference type="InterPro" id="IPR000014">
    <property type="entry name" value="PAS"/>
</dbReference>
<dbReference type="CDD" id="cd00130">
    <property type="entry name" value="PAS"/>
    <property type="match status" value="2"/>
</dbReference>
<protein>
    <recommendedName>
        <fullName evidence="9">Diguanylate cyclase</fullName>
    </recommendedName>
</protein>
<gene>
    <name evidence="7" type="ORF">N789_04795</name>
</gene>
<organism evidence="7 8">
    <name type="scientific">Arenimonas oryziterrae DSM 21050 = YC6267</name>
    <dbReference type="NCBI Taxonomy" id="1121015"/>
    <lineage>
        <taxon>Bacteria</taxon>
        <taxon>Pseudomonadati</taxon>
        <taxon>Pseudomonadota</taxon>
        <taxon>Gammaproteobacteria</taxon>
        <taxon>Lysobacterales</taxon>
        <taxon>Lysobacteraceae</taxon>
        <taxon>Arenimonas</taxon>
    </lineage>
</organism>
<feature type="domain" description="PAS" evidence="4">
    <location>
        <begin position="436"/>
        <end position="505"/>
    </location>
</feature>
<name>A0A091ALY2_9GAMM</name>
<dbReference type="SUPFAM" id="SSF55073">
    <property type="entry name" value="Nucleotide cyclase"/>
    <property type="match status" value="1"/>
</dbReference>
<keyword evidence="2" id="KW-0472">Membrane</keyword>
<comment type="caution">
    <text evidence="7">The sequence shown here is derived from an EMBL/GenBank/DDBJ whole genome shotgun (WGS) entry which is preliminary data.</text>
</comment>
<feature type="domain" description="PAC" evidence="5">
    <location>
        <begin position="629"/>
        <end position="685"/>
    </location>
</feature>
<dbReference type="InterPro" id="IPR013656">
    <property type="entry name" value="PAS_4"/>
</dbReference>
<comment type="cofactor">
    <cofactor evidence="1">
        <name>Mg(2+)</name>
        <dbReference type="ChEBI" id="CHEBI:18420"/>
    </cofactor>
</comment>
<dbReference type="OrthoDB" id="9812260at2"/>
<feature type="chain" id="PRO_5001870715" description="Diguanylate cyclase" evidence="3">
    <location>
        <begin position="30"/>
        <end position="850"/>
    </location>
</feature>
<feature type="domain" description="PAS" evidence="4">
    <location>
        <begin position="562"/>
        <end position="632"/>
    </location>
</feature>
<dbReference type="Pfam" id="PF08447">
    <property type="entry name" value="PAS_3"/>
    <property type="match status" value="1"/>
</dbReference>
<keyword evidence="8" id="KW-1185">Reference proteome</keyword>
<proteinExistence type="predicted"/>
<dbReference type="PANTHER" id="PTHR44757:SF2">
    <property type="entry name" value="BIOFILM ARCHITECTURE MAINTENANCE PROTEIN MBAA"/>
    <property type="match status" value="1"/>
</dbReference>
<dbReference type="Gene3D" id="1.25.40.10">
    <property type="entry name" value="Tetratricopeptide repeat domain"/>
    <property type="match status" value="1"/>
</dbReference>
<dbReference type="InterPro" id="IPR000700">
    <property type="entry name" value="PAS-assoc_C"/>
</dbReference>
<dbReference type="eggNOG" id="COG5001">
    <property type="taxonomic scope" value="Bacteria"/>
</dbReference>
<dbReference type="NCBIfam" id="TIGR00254">
    <property type="entry name" value="GGDEF"/>
    <property type="match status" value="1"/>
</dbReference>
<dbReference type="SMART" id="SM00091">
    <property type="entry name" value="PAS"/>
    <property type="match status" value="2"/>
</dbReference>
<dbReference type="EMBL" id="AVCI01000045">
    <property type="protein sequence ID" value="KFN41208.1"/>
    <property type="molecule type" value="Genomic_DNA"/>
</dbReference>
<dbReference type="PROSITE" id="PS50887">
    <property type="entry name" value="GGDEF"/>
    <property type="match status" value="1"/>
</dbReference>
<evidence type="ECO:0008006" key="9">
    <source>
        <dbReference type="Google" id="ProtNLM"/>
    </source>
</evidence>
<dbReference type="InterPro" id="IPR035965">
    <property type="entry name" value="PAS-like_dom_sf"/>
</dbReference>
<evidence type="ECO:0000259" key="5">
    <source>
        <dbReference type="PROSITE" id="PS50113"/>
    </source>
</evidence>
<feature type="domain" description="GGDEF" evidence="6">
    <location>
        <begin position="717"/>
        <end position="849"/>
    </location>
</feature>
<keyword evidence="3" id="KW-0732">Signal</keyword>
<dbReference type="InterPro" id="IPR029787">
    <property type="entry name" value="Nucleotide_cyclase"/>
</dbReference>
<reference evidence="7 8" key="1">
    <citation type="submission" date="2013-09" db="EMBL/GenBank/DDBJ databases">
        <title>Genome sequencing of Arenimonas oryziterrae.</title>
        <authorList>
            <person name="Chen F."/>
            <person name="Wang G."/>
        </authorList>
    </citation>
    <scope>NUCLEOTIDE SEQUENCE [LARGE SCALE GENOMIC DNA]</scope>
    <source>
        <strain evidence="7 8">YC6267</strain>
    </source>
</reference>
<dbReference type="InterPro" id="IPR000160">
    <property type="entry name" value="GGDEF_dom"/>
</dbReference>
<dbReference type="InterPro" id="IPR043128">
    <property type="entry name" value="Rev_trsase/Diguanyl_cyclase"/>
</dbReference>
<dbReference type="Pfam" id="PF00990">
    <property type="entry name" value="GGDEF"/>
    <property type="match status" value="1"/>
</dbReference>
<dbReference type="STRING" id="1121015.GCA_000420545_00232"/>
<dbReference type="eggNOG" id="COG3706">
    <property type="taxonomic scope" value="Bacteria"/>
</dbReference>
<evidence type="ECO:0000256" key="2">
    <source>
        <dbReference type="SAM" id="Phobius"/>
    </source>
</evidence>
<evidence type="ECO:0000313" key="8">
    <source>
        <dbReference type="Proteomes" id="UP000029385"/>
    </source>
</evidence>
<evidence type="ECO:0000256" key="1">
    <source>
        <dbReference type="ARBA" id="ARBA00001946"/>
    </source>
</evidence>
<dbReference type="PROSITE" id="PS50112">
    <property type="entry name" value="PAS"/>
    <property type="match status" value="2"/>
</dbReference>
<dbReference type="Proteomes" id="UP000029385">
    <property type="component" value="Unassembled WGS sequence"/>
</dbReference>
<keyword evidence="2" id="KW-0812">Transmembrane</keyword>
<sequence length="850" mass="93473">MPRPLRSCRVACWVLVFGLGGALAPLTLAASPETATRLAEGSDVPRHALEARALIEPEAVLQELPAEIAQAKERNDSRELALLYLAQANACRVVANWSCQRDAGAEAHRVALIARQPILVVRGLIAESRASIAMQDFTRGEQLLGDAQVVLKTTPSPELSSDVYLAYSSLSYSLGKHALAAQYADRGLAVLKPGQALPMQVRLLRNRSRAESQLGLTDVGKRTLAQAQTLAERVDDPKLSAELYLEWARQAHLNGDVAGQKASGEKILKMADRLKNSQLVGLGHEVLGVAAGDAGDLAEAERELRIAQRSFRSLNQGRDELRVLRELVGTMLGNGSGRREIDPAMVQRFLELEQQLDQAERAQASDDFDARLKYAEREVELVRLKGEALLAQERAKALTRGNQLTWWLIMLGAAMVVVLAVFLVLQRRSNRRLGESEQRYRVLADNSSDMVVRMRPDGRRLYVSPSAKTMLGREPAELMEPRWDLVHPDDRATLVDAIRQLTEQGGTRSVTYRAQHADGHYVWIEALARSVPAAVTGGAPEIIYSGRNISARVRTEQALAANQKMLRAITDNIPALIAYIDTDERYGFANALYANVFGMKPEDMIGHTVRETVGDALYSGVRKHAAAALRGERETFEGHGLVGGQQYHYQANYVPDIDADGKVHGFFALTFDITKLKLAEIELEKLARFDSLTGIANRRQFDERLSSVLARSQRHHTPVVLLYVDIDHFKSINDSYGHSVGDGVMRQFATRLKACVRDGDLVARLGGDEFAVLIDDAPSPEVGDVIASKLMLAMQAPMRVEGVSLDVGASVGIAFYWDTPDAESLMAAADEALYSAKAAGRRTFRLVERD</sequence>
<dbReference type="PANTHER" id="PTHR44757">
    <property type="entry name" value="DIGUANYLATE CYCLASE DGCP"/>
    <property type="match status" value="1"/>
</dbReference>
<feature type="transmembrane region" description="Helical" evidence="2">
    <location>
        <begin position="404"/>
        <end position="425"/>
    </location>
</feature>
<evidence type="ECO:0000313" key="7">
    <source>
        <dbReference type="EMBL" id="KFN41208.1"/>
    </source>
</evidence>
<evidence type="ECO:0000259" key="4">
    <source>
        <dbReference type="PROSITE" id="PS50112"/>
    </source>
</evidence>
<dbReference type="RefSeq" id="WP_022967905.1">
    <property type="nucleotide sequence ID" value="NZ_ATVD01000001.1"/>
</dbReference>
<dbReference type="Pfam" id="PF08448">
    <property type="entry name" value="PAS_4"/>
    <property type="match status" value="1"/>
</dbReference>
<dbReference type="AlphaFoldDB" id="A0A091ALY2"/>
<dbReference type="FunFam" id="3.30.70.270:FF:000001">
    <property type="entry name" value="Diguanylate cyclase domain protein"/>
    <property type="match status" value="1"/>
</dbReference>
<dbReference type="Gene3D" id="3.30.450.20">
    <property type="entry name" value="PAS domain"/>
    <property type="match status" value="2"/>
</dbReference>
<accession>A0A091ALY2</accession>
<dbReference type="PROSITE" id="PS50113">
    <property type="entry name" value="PAC"/>
    <property type="match status" value="1"/>
</dbReference>
<dbReference type="InterPro" id="IPR013655">
    <property type="entry name" value="PAS_fold_3"/>
</dbReference>
<dbReference type="InterPro" id="IPR052155">
    <property type="entry name" value="Biofilm_reg_signaling"/>
</dbReference>
<evidence type="ECO:0000259" key="6">
    <source>
        <dbReference type="PROSITE" id="PS50887"/>
    </source>
</evidence>
<dbReference type="SUPFAM" id="SSF55785">
    <property type="entry name" value="PYP-like sensor domain (PAS domain)"/>
    <property type="match status" value="2"/>
</dbReference>
<dbReference type="PATRIC" id="fig|1121015.4.peg.2642"/>
<keyword evidence="2" id="KW-1133">Transmembrane helix</keyword>
<dbReference type="SMART" id="SM00267">
    <property type="entry name" value="GGDEF"/>
    <property type="match status" value="1"/>
</dbReference>
<feature type="signal peptide" evidence="3">
    <location>
        <begin position="1"/>
        <end position="29"/>
    </location>
</feature>
<dbReference type="CDD" id="cd01949">
    <property type="entry name" value="GGDEF"/>
    <property type="match status" value="1"/>
</dbReference>
<dbReference type="Gene3D" id="3.30.70.270">
    <property type="match status" value="1"/>
</dbReference>
<dbReference type="GO" id="GO:0003824">
    <property type="term" value="F:catalytic activity"/>
    <property type="evidence" value="ECO:0007669"/>
    <property type="project" value="UniProtKB-ARBA"/>
</dbReference>
<evidence type="ECO:0000256" key="3">
    <source>
        <dbReference type="SAM" id="SignalP"/>
    </source>
</evidence>
<dbReference type="NCBIfam" id="TIGR00229">
    <property type="entry name" value="sensory_box"/>
    <property type="match status" value="2"/>
</dbReference>